<protein>
    <submittedName>
        <fullName evidence="1">Glutamate decarboxylase 2</fullName>
    </submittedName>
</protein>
<feature type="non-terminal residue" evidence="1">
    <location>
        <position position="1"/>
    </location>
</feature>
<gene>
    <name evidence="1" type="primary">GAD2_2</name>
    <name evidence="1" type="ORF">FOZ62_012912</name>
</gene>
<sequence length="87" mass="9795">YIPPSLNHLKPSSGALSPDEASMLSQVIPYCKDRMQRLGLAMITFTGEYNFFRWTFANPRSVTQDDVVDVLRNIDLVGCDFVPSLNN</sequence>
<proteinExistence type="predicted"/>
<dbReference type="EMBL" id="JABANM010030547">
    <property type="protein sequence ID" value="KAF4706065.1"/>
    <property type="molecule type" value="Genomic_DNA"/>
</dbReference>
<dbReference type="Gene3D" id="3.90.1150.170">
    <property type="match status" value="1"/>
</dbReference>
<evidence type="ECO:0000313" key="1">
    <source>
        <dbReference type="EMBL" id="KAF4706065.1"/>
    </source>
</evidence>
<organism evidence="1 2">
    <name type="scientific">Perkinsus olseni</name>
    <name type="common">Perkinsus atlanticus</name>
    <dbReference type="NCBI Taxonomy" id="32597"/>
    <lineage>
        <taxon>Eukaryota</taxon>
        <taxon>Sar</taxon>
        <taxon>Alveolata</taxon>
        <taxon>Perkinsozoa</taxon>
        <taxon>Perkinsea</taxon>
        <taxon>Perkinsida</taxon>
        <taxon>Perkinsidae</taxon>
        <taxon>Perkinsus</taxon>
    </lineage>
</organism>
<comment type="caution">
    <text evidence="1">The sequence shown here is derived from an EMBL/GenBank/DDBJ whole genome shotgun (WGS) entry which is preliminary data.</text>
</comment>
<accession>A0A7J6QCH8</accession>
<reference evidence="1 2" key="1">
    <citation type="submission" date="2020-04" db="EMBL/GenBank/DDBJ databases">
        <title>Perkinsus olseni comparative genomics.</title>
        <authorList>
            <person name="Bogema D.R."/>
        </authorList>
    </citation>
    <scope>NUCLEOTIDE SEQUENCE [LARGE SCALE GENOMIC DNA]</scope>
    <source>
        <strain evidence="1">ATCC PRA-205</strain>
    </source>
</reference>
<dbReference type="AlphaFoldDB" id="A0A7J6QCH8"/>
<evidence type="ECO:0000313" key="2">
    <source>
        <dbReference type="Proteomes" id="UP000574390"/>
    </source>
</evidence>
<name>A0A7J6QCH8_PEROL</name>
<dbReference type="Proteomes" id="UP000574390">
    <property type="component" value="Unassembled WGS sequence"/>
</dbReference>